<dbReference type="STRING" id="50990.A0A4Y7Q6U9"/>
<dbReference type="InterPro" id="IPR032675">
    <property type="entry name" value="LRR_dom_sf"/>
</dbReference>
<evidence type="ECO:0000313" key="1">
    <source>
        <dbReference type="EMBL" id="TDL22948.1"/>
    </source>
</evidence>
<organism evidence="1 2">
    <name type="scientific">Rickenella mellea</name>
    <dbReference type="NCBI Taxonomy" id="50990"/>
    <lineage>
        <taxon>Eukaryota</taxon>
        <taxon>Fungi</taxon>
        <taxon>Dikarya</taxon>
        <taxon>Basidiomycota</taxon>
        <taxon>Agaricomycotina</taxon>
        <taxon>Agaricomycetes</taxon>
        <taxon>Hymenochaetales</taxon>
        <taxon>Rickenellaceae</taxon>
        <taxon>Rickenella</taxon>
    </lineage>
</organism>
<protein>
    <recommendedName>
        <fullName evidence="3">F-box domain-containing protein</fullName>
    </recommendedName>
</protein>
<dbReference type="Gene3D" id="3.80.10.10">
    <property type="entry name" value="Ribonuclease Inhibitor"/>
    <property type="match status" value="1"/>
</dbReference>
<dbReference type="OrthoDB" id="2909371at2759"/>
<proteinExistence type="predicted"/>
<dbReference type="Proteomes" id="UP000294933">
    <property type="component" value="Unassembled WGS sequence"/>
</dbReference>
<dbReference type="VEuPathDB" id="FungiDB:BD410DRAFT_787767"/>
<dbReference type="PANTHER" id="PTHR38926">
    <property type="entry name" value="F-BOX DOMAIN CONTAINING PROTEIN, EXPRESSED"/>
    <property type="match status" value="1"/>
</dbReference>
<dbReference type="PANTHER" id="PTHR38926:SF5">
    <property type="entry name" value="F-BOX AND LEUCINE-RICH REPEAT PROTEIN 6"/>
    <property type="match status" value="1"/>
</dbReference>
<name>A0A4Y7Q6U9_9AGAM</name>
<sequence>MLSIRHGSTRPRQSSFASVHSLPYELLAITFRFCFLNHRFMKRLTCAPPCPDEAPLLLMRVCRKWRECAISTPSLWSRISLGRKSRTKISPSLLNIKINEWLDRAGSVPLCIDVYYETYHDKSKQTAGDAALLDIFAASRRWNSVSLEVNIPSRAPCVDFILDAVLKHSPMLERFEIYFNANNPSWVVGSPMKPIEIGDNHRLTSFKIDTTHPNPFRLCLPTVKFHNIQHLHLKWPETNDNCLEILDRCPQVEVLHVAIGRQSQLSITTTILRMEKLHTFSIFSASDECVAGFLDGISTPALTAFTMHSVSLGPPRGPSKSHWPHLSQLFARSQSPLTDCELLRSPMLEDDIIKCLQHIPALTILSGDEYLLMDKVLEALTPTVNAEDMLCPALTTVMFRGIHNDLNNTTPTTYRQWRFAQEISNKDVVNVGSVAAEAIEGRQTILTRRVWCERMRECMKRR</sequence>
<keyword evidence="2" id="KW-1185">Reference proteome</keyword>
<evidence type="ECO:0000313" key="2">
    <source>
        <dbReference type="Proteomes" id="UP000294933"/>
    </source>
</evidence>
<dbReference type="AlphaFoldDB" id="A0A4Y7Q6U9"/>
<gene>
    <name evidence="1" type="ORF">BD410DRAFT_787767</name>
</gene>
<accession>A0A4Y7Q6U9</accession>
<dbReference type="EMBL" id="ML170172">
    <property type="protein sequence ID" value="TDL22948.1"/>
    <property type="molecule type" value="Genomic_DNA"/>
</dbReference>
<dbReference type="Gene3D" id="1.20.1280.50">
    <property type="match status" value="1"/>
</dbReference>
<reference evidence="1 2" key="1">
    <citation type="submission" date="2018-06" db="EMBL/GenBank/DDBJ databases">
        <title>A transcriptomic atlas of mushroom development highlights an independent origin of complex multicellularity.</title>
        <authorList>
            <consortium name="DOE Joint Genome Institute"/>
            <person name="Krizsan K."/>
            <person name="Almasi E."/>
            <person name="Merenyi Z."/>
            <person name="Sahu N."/>
            <person name="Viragh M."/>
            <person name="Koszo T."/>
            <person name="Mondo S."/>
            <person name="Kiss B."/>
            <person name="Balint B."/>
            <person name="Kues U."/>
            <person name="Barry K."/>
            <person name="Hegedus J.C."/>
            <person name="Henrissat B."/>
            <person name="Johnson J."/>
            <person name="Lipzen A."/>
            <person name="Ohm R."/>
            <person name="Nagy I."/>
            <person name="Pangilinan J."/>
            <person name="Yan J."/>
            <person name="Xiong Y."/>
            <person name="Grigoriev I.V."/>
            <person name="Hibbett D.S."/>
            <person name="Nagy L.G."/>
        </authorList>
    </citation>
    <scope>NUCLEOTIDE SEQUENCE [LARGE SCALE GENOMIC DNA]</scope>
    <source>
        <strain evidence="1 2">SZMC22713</strain>
    </source>
</reference>
<evidence type="ECO:0008006" key="3">
    <source>
        <dbReference type="Google" id="ProtNLM"/>
    </source>
</evidence>